<dbReference type="Proteomes" id="UP000663853">
    <property type="component" value="Unassembled WGS sequence"/>
</dbReference>
<organism evidence="7 8">
    <name type="scientific">Rhizoctonia solani</name>
    <dbReference type="NCBI Taxonomy" id="456999"/>
    <lineage>
        <taxon>Eukaryota</taxon>
        <taxon>Fungi</taxon>
        <taxon>Dikarya</taxon>
        <taxon>Basidiomycota</taxon>
        <taxon>Agaricomycotina</taxon>
        <taxon>Agaricomycetes</taxon>
        <taxon>Cantharellales</taxon>
        <taxon>Ceratobasidiaceae</taxon>
        <taxon>Rhizoctonia</taxon>
    </lineage>
</organism>
<comment type="caution">
    <text evidence="7">The sequence shown here is derived from an EMBL/GenBank/DDBJ whole genome shotgun (WGS) entry which is preliminary data.</text>
</comment>
<accession>A0A8H3DB89</accession>
<keyword evidence="2 6" id="KW-0812">Transmembrane</keyword>
<reference evidence="7" key="1">
    <citation type="submission" date="2021-01" db="EMBL/GenBank/DDBJ databases">
        <authorList>
            <person name="Kaushik A."/>
        </authorList>
    </citation>
    <scope>NUCLEOTIDE SEQUENCE</scope>
    <source>
        <strain evidence="7">AG6-10EEA</strain>
    </source>
</reference>
<evidence type="ECO:0000256" key="6">
    <source>
        <dbReference type="SAM" id="Phobius"/>
    </source>
</evidence>
<evidence type="ECO:0000313" key="8">
    <source>
        <dbReference type="Proteomes" id="UP000663853"/>
    </source>
</evidence>
<name>A0A8H3DB89_9AGAM</name>
<dbReference type="EMBL" id="CAJMXA010003873">
    <property type="protein sequence ID" value="CAE6518311.1"/>
    <property type="molecule type" value="Genomic_DNA"/>
</dbReference>
<proteinExistence type="predicted"/>
<gene>
    <name evidence="7" type="ORF">RDB_LOCUS142171</name>
</gene>
<sequence length="104" mass="12280">MFAEPLLRAQDRAVKSKSPLRKFLWRKRVWFESTFGLSVMEPWERNMVLTFFFIAWMLLTVACYRTLPNTLKFWSERTMFYLHGNETDTTARVLGGQTFSLGSS</sequence>
<comment type="subcellular location">
    <subcellularLocation>
        <location evidence="1">Endoplasmic reticulum membrane</location>
        <topology evidence="1">Multi-pass membrane protein</topology>
    </subcellularLocation>
</comment>
<feature type="transmembrane region" description="Helical" evidence="6">
    <location>
        <begin position="47"/>
        <end position="67"/>
    </location>
</feature>
<keyword evidence="5 6" id="KW-0472">Membrane</keyword>
<evidence type="ECO:0000256" key="3">
    <source>
        <dbReference type="ARBA" id="ARBA00022824"/>
    </source>
</evidence>
<evidence type="ECO:0000313" key="7">
    <source>
        <dbReference type="EMBL" id="CAE6518311.1"/>
    </source>
</evidence>
<dbReference type="OrthoDB" id="3229878at2759"/>
<evidence type="ECO:0000256" key="4">
    <source>
        <dbReference type="ARBA" id="ARBA00022989"/>
    </source>
</evidence>
<dbReference type="InterPro" id="IPR024512">
    <property type="entry name" value="Ser_palmitoyltrfase_ssu-like"/>
</dbReference>
<protein>
    <submittedName>
        <fullName evidence="7">Uncharacterized protein</fullName>
    </submittedName>
</protein>
<dbReference type="AlphaFoldDB" id="A0A8H3DB89"/>
<evidence type="ECO:0000256" key="2">
    <source>
        <dbReference type="ARBA" id="ARBA00022692"/>
    </source>
</evidence>
<keyword evidence="4 6" id="KW-1133">Transmembrane helix</keyword>
<dbReference type="Pfam" id="PF11779">
    <property type="entry name" value="SPT_ssu-like"/>
    <property type="match status" value="1"/>
</dbReference>
<evidence type="ECO:0000256" key="1">
    <source>
        <dbReference type="ARBA" id="ARBA00004477"/>
    </source>
</evidence>
<keyword evidence="3" id="KW-0256">Endoplasmic reticulum</keyword>
<evidence type="ECO:0000256" key="5">
    <source>
        <dbReference type="ARBA" id="ARBA00023136"/>
    </source>
</evidence>
<dbReference type="GO" id="GO:0005789">
    <property type="term" value="C:endoplasmic reticulum membrane"/>
    <property type="evidence" value="ECO:0007669"/>
    <property type="project" value="UniProtKB-SubCell"/>
</dbReference>